<keyword evidence="1" id="KW-0812">Transmembrane</keyword>
<feature type="transmembrane region" description="Helical" evidence="1">
    <location>
        <begin position="156"/>
        <end position="173"/>
    </location>
</feature>
<feature type="transmembrane region" description="Helical" evidence="1">
    <location>
        <begin position="38"/>
        <end position="56"/>
    </location>
</feature>
<reference evidence="3 4" key="1">
    <citation type="submission" date="2020-03" db="EMBL/GenBank/DDBJ databases">
        <title>Soil Listeria distribution.</title>
        <authorList>
            <person name="Liao J."/>
            <person name="Wiedmann M."/>
        </authorList>
    </citation>
    <scope>NUCLEOTIDE SEQUENCE [LARGE SCALE GENOMIC DNA]</scope>
    <source>
        <strain evidence="3 4">FSL L7-0360</strain>
    </source>
</reference>
<accession>A0A7X0YKC0</accession>
<sequence length="185" mass="21095">MIVIDPSGVALVLLYMIMLVVLFIISKIRKKRVISIDFFIQASFILYLMMLAKYTLLPIRLFDDLDVSNATYFQLSPLTSILFYLQNLDVPVYGIQLFGNLILLLPFAIYLNIKKQRSLTFNIITPIIISLSIETLQLLIDFITQFPNKIFDVDDLLLNVAGFLIGALLSKYARAIIGSLKLRLQ</sequence>
<keyword evidence="1" id="KW-0472">Membrane</keyword>
<organism evidence="3 4">
    <name type="scientific">Listeria booriae</name>
    <dbReference type="NCBI Taxonomy" id="1552123"/>
    <lineage>
        <taxon>Bacteria</taxon>
        <taxon>Bacillati</taxon>
        <taxon>Bacillota</taxon>
        <taxon>Bacilli</taxon>
        <taxon>Bacillales</taxon>
        <taxon>Listeriaceae</taxon>
        <taxon>Listeria</taxon>
    </lineage>
</organism>
<evidence type="ECO:0000313" key="4">
    <source>
        <dbReference type="Proteomes" id="UP000529446"/>
    </source>
</evidence>
<feature type="transmembrane region" description="Helical" evidence="1">
    <location>
        <begin position="6"/>
        <end position="26"/>
    </location>
</feature>
<dbReference type="InterPro" id="IPR006976">
    <property type="entry name" value="VanZ-like"/>
</dbReference>
<protein>
    <submittedName>
        <fullName evidence="3">VanZ family protein</fullName>
    </submittedName>
</protein>
<dbReference type="RefSeq" id="WP_185535216.1">
    <property type="nucleotide sequence ID" value="NZ_JAARXI010000003.1"/>
</dbReference>
<evidence type="ECO:0000259" key="2">
    <source>
        <dbReference type="Pfam" id="PF04892"/>
    </source>
</evidence>
<dbReference type="Proteomes" id="UP000529446">
    <property type="component" value="Unassembled WGS sequence"/>
</dbReference>
<dbReference type="InterPro" id="IPR053150">
    <property type="entry name" value="Teicoplanin_resist-assoc"/>
</dbReference>
<name>A0A7X0YKC0_9LIST</name>
<evidence type="ECO:0000256" key="1">
    <source>
        <dbReference type="SAM" id="Phobius"/>
    </source>
</evidence>
<dbReference type="PANTHER" id="PTHR36834">
    <property type="entry name" value="MEMBRANE PROTEIN-RELATED"/>
    <property type="match status" value="1"/>
</dbReference>
<dbReference type="Pfam" id="PF04892">
    <property type="entry name" value="VanZ"/>
    <property type="match status" value="1"/>
</dbReference>
<dbReference type="PANTHER" id="PTHR36834:SF1">
    <property type="entry name" value="INTEGRAL MEMBRANE PROTEIN"/>
    <property type="match status" value="1"/>
</dbReference>
<proteinExistence type="predicted"/>
<feature type="transmembrane region" description="Helical" evidence="1">
    <location>
        <begin position="123"/>
        <end position="144"/>
    </location>
</feature>
<dbReference type="AlphaFoldDB" id="A0A7X0YKC0"/>
<dbReference type="EMBL" id="JAARXI010000003">
    <property type="protein sequence ID" value="MBC2116053.1"/>
    <property type="molecule type" value="Genomic_DNA"/>
</dbReference>
<feature type="domain" description="VanZ-like" evidence="2">
    <location>
        <begin position="44"/>
        <end position="171"/>
    </location>
</feature>
<gene>
    <name evidence="3" type="ORF">HCB06_05415</name>
</gene>
<feature type="transmembrane region" description="Helical" evidence="1">
    <location>
        <begin position="92"/>
        <end position="111"/>
    </location>
</feature>
<comment type="caution">
    <text evidence="3">The sequence shown here is derived from an EMBL/GenBank/DDBJ whole genome shotgun (WGS) entry which is preliminary data.</text>
</comment>
<keyword evidence="1" id="KW-1133">Transmembrane helix</keyword>
<evidence type="ECO:0000313" key="3">
    <source>
        <dbReference type="EMBL" id="MBC2116053.1"/>
    </source>
</evidence>